<protein>
    <recommendedName>
        <fullName evidence="2">Glycosyltransferase 2-like domain-containing protein</fullName>
    </recommendedName>
</protein>
<dbReference type="PANTHER" id="PTHR22916:SF3">
    <property type="entry name" value="UDP-GLCNAC:BETAGAL BETA-1,3-N-ACETYLGLUCOSAMINYLTRANSFERASE-LIKE PROTEIN 1"/>
    <property type="match status" value="1"/>
</dbReference>
<feature type="domain" description="Glycosyltransferase 2-like" evidence="2">
    <location>
        <begin position="5"/>
        <end position="59"/>
    </location>
</feature>
<dbReference type="InterPro" id="IPR001173">
    <property type="entry name" value="Glyco_trans_2-like"/>
</dbReference>
<feature type="region of interest" description="Disordered" evidence="1">
    <location>
        <begin position="57"/>
        <end position="83"/>
    </location>
</feature>
<evidence type="ECO:0000256" key="1">
    <source>
        <dbReference type="SAM" id="MobiDB-lite"/>
    </source>
</evidence>
<dbReference type="Gene3D" id="3.90.550.10">
    <property type="entry name" value="Spore Coat Polysaccharide Biosynthesis Protein SpsA, Chain A"/>
    <property type="match status" value="1"/>
</dbReference>
<dbReference type="Proteomes" id="UP001500063">
    <property type="component" value="Unassembled WGS sequence"/>
</dbReference>
<sequence length="83" mass="8652">MPLVSVVMPVHNSAATLGSSVRSVLAQAHTDLELLITDDASSDDSMDLLRELARQDERVLPEAAARQGGRGPGPEPGHRAGPG</sequence>
<dbReference type="InterPro" id="IPR029044">
    <property type="entry name" value="Nucleotide-diphossugar_trans"/>
</dbReference>
<keyword evidence="4" id="KW-1185">Reference proteome</keyword>
<reference evidence="4" key="1">
    <citation type="journal article" date="2019" name="Int. J. Syst. Evol. Microbiol.">
        <title>The Global Catalogue of Microorganisms (GCM) 10K type strain sequencing project: providing services to taxonomists for standard genome sequencing and annotation.</title>
        <authorList>
            <consortium name="The Broad Institute Genomics Platform"/>
            <consortium name="The Broad Institute Genome Sequencing Center for Infectious Disease"/>
            <person name="Wu L."/>
            <person name="Ma J."/>
        </authorList>
    </citation>
    <scope>NUCLEOTIDE SEQUENCE [LARGE SCALE GENOMIC DNA]</scope>
    <source>
        <strain evidence="4">JCM 4565</strain>
    </source>
</reference>
<evidence type="ECO:0000259" key="2">
    <source>
        <dbReference type="Pfam" id="PF00535"/>
    </source>
</evidence>
<organism evidence="3 4">
    <name type="scientific">Streptomyces blastmyceticus</name>
    <dbReference type="NCBI Taxonomy" id="68180"/>
    <lineage>
        <taxon>Bacteria</taxon>
        <taxon>Bacillati</taxon>
        <taxon>Actinomycetota</taxon>
        <taxon>Actinomycetes</taxon>
        <taxon>Kitasatosporales</taxon>
        <taxon>Streptomycetaceae</taxon>
        <taxon>Streptomyces</taxon>
    </lineage>
</organism>
<dbReference type="Pfam" id="PF00535">
    <property type="entry name" value="Glycos_transf_2"/>
    <property type="match status" value="1"/>
</dbReference>
<evidence type="ECO:0000313" key="3">
    <source>
        <dbReference type="EMBL" id="GAA0347020.1"/>
    </source>
</evidence>
<dbReference type="SUPFAM" id="SSF53448">
    <property type="entry name" value="Nucleotide-diphospho-sugar transferases"/>
    <property type="match status" value="1"/>
</dbReference>
<comment type="caution">
    <text evidence="3">The sequence shown here is derived from an EMBL/GenBank/DDBJ whole genome shotgun (WGS) entry which is preliminary data.</text>
</comment>
<evidence type="ECO:0000313" key="4">
    <source>
        <dbReference type="Proteomes" id="UP001500063"/>
    </source>
</evidence>
<accession>A0ABP3GMP0</accession>
<dbReference type="EMBL" id="BAAABW010000013">
    <property type="protein sequence ID" value="GAA0347020.1"/>
    <property type="molecule type" value="Genomic_DNA"/>
</dbReference>
<gene>
    <name evidence="3" type="ORF">GCM10010319_24440</name>
</gene>
<name>A0ABP3GMP0_9ACTN</name>
<dbReference type="PANTHER" id="PTHR22916">
    <property type="entry name" value="GLYCOSYLTRANSFERASE"/>
    <property type="match status" value="1"/>
</dbReference>
<proteinExistence type="predicted"/>